<dbReference type="KEGG" id="ssl:SS1G_08212"/>
<dbReference type="RefSeq" id="XP_001590472.1">
    <property type="nucleotide sequence ID" value="XM_001590422.1"/>
</dbReference>
<evidence type="ECO:0000313" key="2">
    <source>
        <dbReference type="Proteomes" id="UP000001312"/>
    </source>
</evidence>
<name>A7ESA7_SCLS1</name>
<sequence>MTKPDFSSCLRYMQNCGCMATARKRDPVEDNIVTKETSDKAALWYKHWVDDEH</sequence>
<keyword evidence="2" id="KW-1185">Reference proteome</keyword>
<accession>A7ESA7</accession>
<reference evidence="2" key="1">
    <citation type="journal article" date="2011" name="PLoS Genet.">
        <title>Genomic analysis of the necrotrophic fungal pathogens Sclerotinia sclerotiorum and Botrytis cinerea.</title>
        <authorList>
            <person name="Amselem J."/>
            <person name="Cuomo C.A."/>
            <person name="van Kan J.A."/>
            <person name="Viaud M."/>
            <person name="Benito E.P."/>
            <person name="Couloux A."/>
            <person name="Coutinho P.M."/>
            <person name="de Vries R.P."/>
            <person name="Dyer P.S."/>
            <person name="Fillinger S."/>
            <person name="Fournier E."/>
            <person name="Gout L."/>
            <person name="Hahn M."/>
            <person name="Kohn L."/>
            <person name="Lapalu N."/>
            <person name="Plummer K.M."/>
            <person name="Pradier J.M."/>
            <person name="Quevillon E."/>
            <person name="Sharon A."/>
            <person name="Simon A."/>
            <person name="ten Have A."/>
            <person name="Tudzynski B."/>
            <person name="Tudzynski P."/>
            <person name="Wincker P."/>
            <person name="Andrew M."/>
            <person name="Anthouard V."/>
            <person name="Beever R.E."/>
            <person name="Beffa R."/>
            <person name="Benoit I."/>
            <person name="Bouzid O."/>
            <person name="Brault B."/>
            <person name="Chen Z."/>
            <person name="Choquer M."/>
            <person name="Collemare J."/>
            <person name="Cotton P."/>
            <person name="Danchin E.G."/>
            <person name="Da Silva C."/>
            <person name="Gautier A."/>
            <person name="Giraud C."/>
            <person name="Giraud T."/>
            <person name="Gonzalez C."/>
            <person name="Grossetete S."/>
            <person name="Guldener U."/>
            <person name="Henrissat B."/>
            <person name="Howlett B.J."/>
            <person name="Kodira C."/>
            <person name="Kretschmer M."/>
            <person name="Lappartient A."/>
            <person name="Leroch M."/>
            <person name="Levis C."/>
            <person name="Mauceli E."/>
            <person name="Neuveglise C."/>
            <person name="Oeser B."/>
            <person name="Pearson M."/>
            <person name="Poulain J."/>
            <person name="Poussereau N."/>
            <person name="Quesneville H."/>
            <person name="Rascle C."/>
            <person name="Schumacher J."/>
            <person name="Segurens B."/>
            <person name="Sexton A."/>
            <person name="Silva E."/>
            <person name="Sirven C."/>
            <person name="Soanes D.M."/>
            <person name="Talbot N.J."/>
            <person name="Templeton M."/>
            <person name="Yandava C."/>
            <person name="Yarden O."/>
            <person name="Zeng Q."/>
            <person name="Rollins J.A."/>
            <person name="Lebrun M.H."/>
            <person name="Dickman M."/>
        </authorList>
    </citation>
    <scope>NUCLEOTIDE SEQUENCE [LARGE SCALE GENOMIC DNA]</scope>
    <source>
        <strain evidence="2">ATCC 18683 / 1980 / Ss-1</strain>
    </source>
</reference>
<protein>
    <submittedName>
        <fullName evidence="1">Uncharacterized protein</fullName>
    </submittedName>
</protein>
<dbReference type="Proteomes" id="UP000001312">
    <property type="component" value="Unassembled WGS sequence"/>
</dbReference>
<dbReference type="EMBL" id="CH476631">
    <property type="protein sequence ID" value="EDN92349.1"/>
    <property type="molecule type" value="Genomic_DNA"/>
</dbReference>
<evidence type="ECO:0000313" key="1">
    <source>
        <dbReference type="EMBL" id="EDN92349.1"/>
    </source>
</evidence>
<dbReference type="GeneID" id="5486763"/>
<proteinExistence type="predicted"/>
<gene>
    <name evidence="1" type="ORF">SS1G_08212</name>
</gene>
<dbReference type="HOGENOM" id="CLU_3070098_0_0_1"/>
<dbReference type="AlphaFoldDB" id="A7ESA7"/>
<dbReference type="InParanoid" id="A7ESA7"/>
<organism evidence="1 2">
    <name type="scientific">Sclerotinia sclerotiorum (strain ATCC 18683 / 1980 / Ss-1)</name>
    <name type="common">White mold</name>
    <name type="synonym">Whetzelinia sclerotiorum</name>
    <dbReference type="NCBI Taxonomy" id="665079"/>
    <lineage>
        <taxon>Eukaryota</taxon>
        <taxon>Fungi</taxon>
        <taxon>Dikarya</taxon>
        <taxon>Ascomycota</taxon>
        <taxon>Pezizomycotina</taxon>
        <taxon>Leotiomycetes</taxon>
        <taxon>Helotiales</taxon>
        <taxon>Sclerotiniaceae</taxon>
        <taxon>Sclerotinia</taxon>
    </lineage>
</organism>